<evidence type="ECO:0000313" key="4">
    <source>
        <dbReference type="Proteomes" id="UP000256485"/>
    </source>
</evidence>
<dbReference type="RefSeq" id="WP_170152524.1">
    <property type="nucleotide sequence ID" value="NZ_QTUC01000001.1"/>
</dbReference>
<dbReference type="InterPro" id="IPR007345">
    <property type="entry name" value="Polysacch_pyruvyl_Trfase"/>
</dbReference>
<sequence>MPQSPDPGERTTAETSRRPRVLAVGAYERDNFGDLLFLLVTERYLTDADVVATAPFSADMTELLDREVAAYGPLLRDEPFDVVWTVGGQVGGTDLRSAFRMSAPPETYRVFQRSSAEEQARMLREAVGDVPVVSPYIPSLAQFPKNAGAISVLNSVGVSGIRGAKPSRREKLVALLRGQTFISVRDKESSDYLNELGIEHRLVPDAVHAISLLRPAERNPRSDVAIVQGSRAIFGKLGHANVAAKLVESEHLKGLRIRFLLAGAASGHDSFEDCQAIVDHARRLSPTIDIGIITDRRPYDLVDHMRQARVVIGTSLHVRIIACSYGVPRVTLSRTKPTRYARVWDPDMPFDVSLDELDSAIGRALANAERPEVLKRSQELSRLAHENLTDLADRVLTMARTQTDADRQARAELRRQVHTAMLAERARQEDVQRLERELEQARKELAAIRSSRGYRLLARGARVSRAIRRSLARAKRASRGSTADSGR</sequence>
<gene>
    <name evidence="3" type="ORF">DFJ64_1390</name>
</gene>
<evidence type="ECO:0000259" key="2">
    <source>
        <dbReference type="Pfam" id="PF04230"/>
    </source>
</evidence>
<dbReference type="Proteomes" id="UP000256485">
    <property type="component" value="Unassembled WGS sequence"/>
</dbReference>
<comment type="caution">
    <text evidence="3">The sequence shown here is derived from an EMBL/GenBank/DDBJ whole genome shotgun (WGS) entry which is preliminary data.</text>
</comment>
<dbReference type="AlphaFoldDB" id="A0A3D9V3P0"/>
<evidence type="ECO:0000313" key="3">
    <source>
        <dbReference type="EMBL" id="REF35996.1"/>
    </source>
</evidence>
<accession>A0A3D9V3P0</accession>
<dbReference type="GO" id="GO:0016740">
    <property type="term" value="F:transferase activity"/>
    <property type="evidence" value="ECO:0007669"/>
    <property type="project" value="UniProtKB-KW"/>
</dbReference>
<feature type="coiled-coil region" evidence="1">
    <location>
        <begin position="424"/>
        <end position="451"/>
    </location>
</feature>
<evidence type="ECO:0000256" key="1">
    <source>
        <dbReference type="SAM" id="Coils"/>
    </source>
</evidence>
<keyword evidence="4" id="KW-1185">Reference proteome</keyword>
<dbReference type="EMBL" id="QTUC01000001">
    <property type="protein sequence ID" value="REF35996.1"/>
    <property type="molecule type" value="Genomic_DNA"/>
</dbReference>
<dbReference type="Pfam" id="PF04230">
    <property type="entry name" value="PS_pyruv_trans"/>
    <property type="match status" value="1"/>
</dbReference>
<proteinExistence type="predicted"/>
<feature type="domain" description="Polysaccharide pyruvyl transferase" evidence="2">
    <location>
        <begin position="139"/>
        <end position="333"/>
    </location>
</feature>
<organism evidence="3 4">
    <name type="scientific">Thermasporomyces composti</name>
    <dbReference type="NCBI Taxonomy" id="696763"/>
    <lineage>
        <taxon>Bacteria</taxon>
        <taxon>Bacillati</taxon>
        <taxon>Actinomycetota</taxon>
        <taxon>Actinomycetes</taxon>
        <taxon>Propionibacteriales</taxon>
        <taxon>Nocardioidaceae</taxon>
        <taxon>Thermasporomyces</taxon>
    </lineage>
</organism>
<keyword evidence="3" id="KW-0808">Transferase</keyword>
<keyword evidence="1" id="KW-0175">Coiled coil</keyword>
<reference evidence="3 4" key="1">
    <citation type="submission" date="2018-08" db="EMBL/GenBank/DDBJ databases">
        <title>Sequencing the genomes of 1000 actinobacteria strains.</title>
        <authorList>
            <person name="Klenk H.-P."/>
        </authorList>
    </citation>
    <scope>NUCLEOTIDE SEQUENCE [LARGE SCALE GENOMIC DNA]</scope>
    <source>
        <strain evidence="3 4">DSM 22891</strain>
    </source>
</reference>
<protein>
    <submittedName>
        <fullName evidence="3">Polysaccharide pyruvyl transferase</fullName>
    </submittedName>
</protein>
<name>A0A3D9V3P0_THECX</name>